<sequence>MQDRKPYTNLNYNWRPEERGTIEYAGATVTANPDGLAFSGNAGLDNRWLNGDVYLQRGSKSENFYGGANLRNSLVLGGGSIATGQQLRSSQAAVIIDVESDQPDIKLEVSGGEGSAPRLQPGKNIVGVSTWKQQRLQFHGQGEDGVRIYPEDYSLRMNRGSVNYLKLRAVKTQTVVGMLKDEQGNLLHNQEVASDVGKARINSEGVFTLEVSAAKPQITVTGDDGKPRLVYSLPPSPEGERDEVRFVDVLTPSASPLS</sequence>
<reference evidence="2" key="1">
    <citation type="journal article" date="2009" name="Environ. Microbiol.">
        <title>Dynamics of genome evolution in facultative symbionts of aphids.</title>
        <authorList>
            <person name="Degnan P.H."/>
            <person name="Leonardo T.E."/>
            <person name="Cass B.N."/>
            <person name="Hurwitz B."/>
            <person name="Stern D."/>
            <person name="Gibbs R.A."/>
            <person name="Richards S."/>
            <person name="Moran N.A."/>
        </authorList>
    </citation>
    <scope>NUCLEOTIDE SEQUENCE [LARGE SCALE GENOMIC DNA]</scope>
    <source>
        <strain evidence="2">LSR1</strain>
    </source>
</reference>
<dbReference type="AlphaFoldDB" id="E0WQV9"/>
<dbReference type="HOGENOM" id="CLU_1076408_0_0_6"/>
<evidence type="ECO:0000259" key="1">
    <source>
        <dbReference type="Pfam" id="PF15976"/>
    </source>
</evidence>
<dbReference type="Proteomes" id="UP000005726">
    <property type="component" value="Unassembled WGS sequence"/>
</dbReference>
<organism evidence="2 3">
    <name type="scientific">Candidatus Regiella insecticola LSR1</name>
    <dbReference type="NCBI Taxonomy" id="663321"/>
    <lineage>
        <taxon>Bacteria</taxon>
        <taxon>Pseudomonadati</taxon>
        <taxon>Pseudomonadota</taxon>
        <taxon>Gammaproteobacteria</taxon>
        <taxon>Enterobacterales</taxon>
        <taxon>Enterobacteriaceae</taxon>
        <taxon>aphid secondary symbionts</taxon>
        <taxon>Candidatus Regiella</taxon>
    </lineage>
</organism>
<dbReference type="InterPro" id="IPR031917">
    <property type="entry name" value="Pilus_assem_C"/>
</dbReference>
<evidence type="ECO:0000313" key="2">
    <source>
        <dbReference type="EMBL" id="EFL92519.1"/>
    </source>
</evidence>
<proteinExistence type="predicted"/>
<name>E0WQV9_9ENTR</name>
<dbReference type="Pfam" id="PF15976">
    <property type="entry name" value="CooC_C"/>
    <property type="match status" value="1"/>
</dbReference>
<dbReference type="EMBL" id="GL379589">
    <property type="protein sequence ID" value="EFL92519.1"/>
    <property type="molecule type" value="Genomic_DNA"/>
</dbReference>
<feature type="domain" description="Pilus assembly protein C-terminal" evidence="1">
    <location>
        <begin position="158"/>
        <end position="224"/>
    </location>
</feature>
<gene>
    <name evidence="2" type="ORF">REG_0308</name>
</gene>
<accession>E0WQV9</accession>
<keyword evidence="3" id="KW-1185">Reference proteome</keyword>
<dbReference type="RefSeq" id="WP_006704233.1">
    <property type="nucleotide sequence ID" value="NZ_CAWLGB010000001.1"/>
</dbReference>
<dbReference type="eggNOG" id="COG3188">
    <property type="taxonomic scope" value="Bacteria"/>
</dbReference>
<evidence type="ECO:0000313" key="3">
    <source>
        <dbReference type="Proteomes" id="UP000005726"/>
    </source>
</evidence>
<protein>
    <recommendedName>
        <fullName evidence="1">Pilus assembly protein C-terminal domain-containing protein</fullName>
    </recommendedName>
</protein>